<dbReference type="RefSeq" id="WP_013348170.1">
    <property type="nucleotide sequence ID" value="NC_014550.1"/>
</dbReference>
<reference evidence="2" key="2">
    <citation type="submission" date="2010-07" db="EMBL/GenBank/DDBJ databases">
        <title>Complete genome sequence of Arthrobacter arilaitensis (strain DSM 16368 / CIP 108037 / JCM 13566 / Re117).</title>
        <authorList>
            <person name="Genoscope."/>
        </authorList>
    </citation>
    <scope>NUCLEOTIDE SEQUENCE [LARGE SCALE GENOMIC DNA]</scope>
    <source>
        <strain evidence="2">DSM 16368 / CIP 108037 / IAM 15318 / JCM 13566 / Re117</strain>
    </source>
</reference>
<proteinExistence type="predicted"/>
<protein>
    <submittedName>
        <fullName evidence="1">Uncharacterized protein</fullName>
    </submittedName>
</protein>
<gene>
    <name evidence="1" type="ordered locus">AARI_08020</name>
</gene>
<evidence type="ECO:0000313" key="2">
    <source>
        <dbReference type="Proteomes" id="UP000006878"/>
    </source>
</evidence>
<sequence>MMTVISAPADLVVATNIGVGVRFAGIESIADVPIVSDEWLGKEGLRLYLQGIRSDETRQRDARFEEQLNQWGALRELSGVEAAGDPPSMPGQLVLGVVGAVISDDVGTTYRLSAGQVAGGMSGWESTWVYLPAPPKTARVLTLEFTVNGGPTGKICKIQLD</sequence>
<dbReference type="GeneID" id="303184417"/>
<dbReference type="EMBL" id="FQ311875">
    <property type="protein sequence ID" value="CBT75024.1"/>
    <property type="molecule type" value="Genomic_DNA"/>
</dbReference>
<keyword evidence="2" id="KW-1185">Reference proteome</keyword>
<accession>A0ABP1U0X3</accession>
<organism evidence="1 2">
    <name type="scientific">Glutamicibacter arilaitensis (strain DSM 16368 / CIP 108037 / IAM 15318 / JCM 13566 / NCIMB 14258 / Re117)</name>
    <name type="common">Arthrobacter arilaitensis</name>
    <dbReference type="NCBI Taxonomy" id="861360"/>
    <lineage>
        <taxon>Bacteria</taxon>
        <taxon>Bacillati</taxon>
        <taxon>Actinomycetota</taxon>
        <taxon>Actinomycetes</taxon>
        <taxon>Micrococcales</taxon>
        <taxon>Micrococcaceae</taxon>
        <taxon>Glutamicibacter</taxon>
    </lineage>
</organism>
<evidence type="ECO:0000313" key="1">
    <source>
        <dbReference type="EMBL" id="CBT75024.1"/>
    </source>
</evidence>
<name>A0ABP1U0X3_GLUAR</name>
<dbReference type="Proteomes" id="UP000006878">
    <property type="component" value="Chromosome"/>
</dbReference>
<reference evidence="2" key="1">
    <citation type="journal article" date="2010" name="PLoS ONE">
        <title>The Arthrobacter arilaitensis Re117 genome sequence reveals its genetic adaptation to the surface of cheese.</title>
        <authorList>
            <person name="Monnet C."/>
            <person name="Loux V."/>
            <person name="Gibrat J.F."/>
            <person name="Spinnler E."/>
            <person name="Barbe V."/>
            <person name="Vacherie B."/>
            <person name="Gavory F."/>
            <person name="Gourbeyre E."/>
            <person name="Siguier P."/>
            <person name="Chandler M."/>
            <person name="Elleuch R."/>
            <person name="Irlinger F."/>
            <person name="Vallaeys T."/>
        </authorList>
    </citation>
    <scope>NUCLEOTIDE SEQUENCE</scope>
    <source>
        <strain evidence="2">DSM 16368 / CIP 108037 / IAM 15318 / JCM 13566 / Re117</strain>
    </source>
</reference>